<dbReference type="EMBL" id="JAXCGZ010004142">
    <property type="protein sequence ID" value="KAK7082201.1"/>
    <property type="molecule type" value="Genomic_DNA"/>
</dbReference>
<name>A0AAN8XDK2_HALRR</name>
<accession>A0AAN8XDK2</accession>
<reference evidence="2 3" key="1">
    <citation type="submission" date="2023-11" db="EMBL/GenBank/DDBJ databases">
        <title>Halocaridina rubra genome assembly.</title>
        <authorList>
            <person name="Smith C."/>
        </authorList>
    </citation>
    <scope>NUCLEOTIDE SEQUENCE [LARGE SCALE GENOMIC DNA]</scope>
    <source>
        <strain evidence="2">EP-1</strain>
        <tissue evidence="2">Whole</tissue>
    </source>
</reference>
<organism evidence="2 3">
    <name type="scientific">Halocaridina rubra</name>
    <name type="common">Hawaiian red shrimp</name>
    <dbReference type="NCBI Taxonomy" id="373956"/>
    <lineage>
        <taxon>Eukaryota</taxon>
        <taxon>Metazoa</taxon>
        <taxon>Ecdysozoa</taxon>
        <taxon>Arthropoda</taxon>
        <taxon>Crustacea</taxon>
        <taxon>Multicrustacea</taxon>
        <taxon>Malacostraca</taxon>
        <taxon>Eumalacostraca</taxon>
        <taxon>Eucarida</taxon>
        <taxon>Decapoda</taxon>
        <taxon>Pleocyemata</taxon>
        <taxon>Caridea</taxon>
        <taxon>Atyoidea</taxon>
        <taxon>Atyidae</taxon>
        <taxon>Halocaridina</taxon>
    </lineage>
</organism>
<gene>
    <name evidence="2" type="ORF">SK128_010070</name>
</gene>
<keyword evidence="3" id="KW-1185">Reference proteome</keyword>
<protein>
    <submittedName>
        <fullName evidence="2">Uncharacterized protein</fullName>
    </submittedName>
</protein>
<dbReference type="Proteomes" id="UP001381693">
    <property type="component" value="Unassembled WGS sequence"/>
</dbReference>
<evidence type="ECO:0000313" key="2">
    <source>
        <dbReference type="EMBL" id="KAK7082201.1"/>
    </source>
</evidence>
<comment type="caution">
    <text evidence="2">The sequence shown here is derived from an EMBL/GenBank/DDBJ whole genome shotgun (WGS) entry which is preliminary data.</text>
</comment>
<proteinExistence type="predicted"/>
<evidence type="ECO:0000256" key="1">
    <source>
        <dbReference type="SAM" id="MobiDB-lite"/>
    </source>
</evidence>
<evidence type="ECO:0000313" key="3">
    <source>
        <dbReference type="Proteomes" id="UP001381693"/>
    </source>
</evidence>
<dbReference type="AlphaFoldDB" id="A0AAN8XDK2"/>
<sequence length="52" mass="5604">MERGRQRSKKGGSEREEEDKGGGIKGATLTQSSTDVFSNIFRPTENGCLNSG</sequence>
<feature type="compositionally biased region" description="Basic and acidic residues" evidence="1">
    <location>
        <begin position="1"/>
        <end position="22"/>
    </location>
</feature>
<feature type="compositionally biased region" description="Polar residues" evidence="1">
    <location>
        <begin position="28"/>
        <end position="37"/>
    </location>
</feature>
<feature type="region of interest" description="Disordered" evidence="1">
    <location>
        <begin position="1"/>
        <end position="52"/>
    </location>
</feature>